<comment type="caution">
    <text evidence="2">The sequence shown here is derived from an EMBL/GenBank/DDBJ whole genome shotgun (WGS) entry which is preliminary data.</text>
</comment>
<evidence type="ECO:0000256" key="1">
    <source>
        <dbReference type="SAM" id="SignalP"/>
    </source>
</evidence>
<keyword evidence="3" id="KW-1185">Reference proteome</keyword>
<dbReference type="Proteomes" id="UP000887116">
    <property type="component" value="Unassembled WGS sequence"/>
</dbReference>
<sequence length="94" mass="10258">MAVWMLILKLTIACSMSSLLWMGGWVAGNRVCYNVVKLVPICEGFTVLTEGGIEVSLETRKWTGLWSLDKSGKDSAVMLLSPQESPKSIVEGLP</sequence>
<feature type="signal peptide" evidence="1">
    <location>
        <begin position="1"/>
        <end position="17"/>
    </location>
</feature>
<evidence type="ECO:0000313" key="2">
    <source>
        <dbReference type="EMBL" id="GFR17851.1"/>
    </source>
</evidence>
<dbReference type="AlphaFoldDB" id="A0A8X6H5V4"/>
<name>A0A8X6H5V4_TRICU</name>
<evidence type="ECO:0008006" key="4">
    <source>
        <dbReference type="Google" id="ProtNLM"/>
    </source>
</evidence>
<proteinExistence type="predicted"/>
<dbReference type="EMBL" id="BMAO01017704">
    <property type="protein sequence ID" value="GFR17851.1"/>
    <property type="molecule type" value="Genomic_DNA"/>
</dbReference>
<evidence type="ECO:0000313" key="3">
    <source>
        <dbReference type="Proteomes" id="UP000887116"/>
    </source>
</evidence>
<accession>A0A8X6H5V4</accession>
<keyword evidence="1" id="KW-0732">Signal</keyword>
<reference evidence="2" key="1">
    <citation type="submission" date="2020-07" db="EMBL/GenBank/DDBJ databases">
        <title>Multicomponent nature underlies the extraordinary mechanical properties of spider dragline silk.</title>
        <authorList>
            <person name="Kono N."/>
            <person name="Nakamura H."/>
            <person name="Mori M."/>
            <person name="Yoshida Y."/>
            <person name="Ohtoshi R."/>
            <person name="Malay A.D."/>
            <person name="Moran D.A.P."/>
            <person name="Tomita M."/>
            <person name="Numata K."/>
            <person name="Arakawa K."/>
        </authorList>
    </citation>
    <scope>NUCLEOTIDE SEQUENCE</scope>
</reference>
<organism evidence="2 3">
    <name type="scientific">Trichonephila clavata</name>
    <name type="common">Joro spider</name>
    <name type="synonym">Nephila clavata</name>
    <dbReference type="NCBI Taxonomy" id="2740835"/>
    <lineage>
        <taxon>Eukaryota</taxon>
        <taxon>Metazoa</taxon>
        <taxon>Ecdysozoa</taxon>
        <taxon>Arthropoda</taxon>
        <taxon>Chelicerata</taxon>
        <taxon>Arachnida</taxon>
        <taxon>Araneae</taxon>
        <taxon>Araneomorphae</taxon>
        <taxon>Entelegynae</taxon>
        <taxon>Araneoidea</taxon>
        <taxon>Nephilidae</taxon>
        <taxon>Trichonephila</taxon>
    </lineage>
</organism>
<gene>
    <name evidence="2" type="ORF">TNCT_40541</name>
</gene>
<feature type="chain" id="PRO_5036477581" description="Secreted protein" evidence="1">
    <location>
        <begin position="18"/>
        <end position="94"/>
    </location>
</feature>
<protein>
    <recommendedName>
        <fullName evidence="4">Secreted protein</fullName>
    </recommendedName>
</protein>